<evidence type="ECO:0000313" key="1">
    <source>
        <dbReference type="EMBL" id="CAG8636438.1"/>
    </source>
</evidence>
<dbReference type="EMBL" id="CAJVPU010013969">
    <property type="protein sequence ID" value="CAG8636438.1"/>
    <property type="molecule type" value="Genomic_DNA"/>
</dbReference>
<sequence length="387" mass="44732">LCKNPSDDAFSKLYKHDPEYLINKRYFRIEPAATAFTLDVEPISYPDKCELKQLHLLTRHGSRLPEAGEVLKYDQLQQVFANVSVAKEWYKNPFTLERNFQLVHRGEVEPYYDGKQCALRYDKFWNTVKEETGRFDPEVVHFQGCSFSRCGESAMAFSEGLFDGYGKVGPCKNQPVYITSTPVRQDYVLEPYQDCLLLNTTVFSNNPRYNEQIYAYGNTTLTSIAKLLTFNRTDTWCSLLSELDIKKLRYYWDMSDYYLYEYGSSLNEQTGCAYVTQLVNGVENYLNGSSVMKADLKNGHSHGMLMVLTTLGVHRNPTLTANFTLEQIEQIKYSEAKTIFWSSTIYFEIYTCSDKSNSTLIRLVLNFEPLLIPGCEGEYCEWSTFKK</sequence>
<protein>
    <submittedName>
        <fullName evidence="1">1130_t:CDS:1</fullName>
    </submittedName>
</protein>
<feature type="non-terminal residue" evidence="1">
    <location>
        <position position="387"/>
    </location>
</feature>
<proteinExistence type="predicted"/>
<reference evidence="1" key="1">
    <citation type="submission" date="2021-06" db="EMBL/GenBank/DDBJ databases">
        <authorList>
            <person name="Kallberg Y."/>
            <person name="Tangrot J."/>
            <person name="Rosling A."/>
        </authorList>
    </citation>
    <scope>NUCLEOTIDE SEQUENCE</scope>
    <source>
        <strain evidence="1">IL203A</strain>
    </source>
</reference>
<keyword evidence="2" id="KW-1185">Reference proteome</keyword>
<name>A0ACA9N5K1_9GLOM</name>
<evidence type="ECO:0000313" key="2">
    <source>
        <dbReference type="Proteomes" id="UP000789702"/>
    </source>
</evidence>
<feature type="non-terminal residue" evidence="1">
    <location>
        <position position="1"/>
    </location>
</feature>
<accession>A0ACA9N5K1</accession>
<dbReference type="Proteomes" id="UP000789702">
    <property type="component" value="Unassembled WGS sequence"/>
</dbReference>
<comment type="caution">
    <text evidence="1">The sequence shown here is derived from an EMBL/GenBank/DDBJ whole genome shotgun (WGS) entry which is preliminary data.</text>
</comment>
<organism evidence="1 2">
    <name type="scientific">Dentiscutata heterogama</name>
    <dbReference type="NCBI Taxonomy" id="1316150"/>
    <lineage>
        <taxon>Eukaryota</taxon>
        <taxon>Fungi</taxon>
        <taxon>Fungi incertae sedis</taxon>
        <taxon>Mucoromycota</taxon>
        <taxon>Glomeromycotina</taxon>
        <taxon>Glomeromycetes</taxon>
        <taxon>Diversisporales</taxon>
        <taxon>Gigasporaceae</taxon>
        <taxon>Dentiscutata</taxon>
    </lineage>
</organism>
<gene>
    <name evidence="1" type="ORF">DHETER_LOCUS8627</name>
</gene>